<keyword evidence="3" id="KW-1185">Reference proteome</keyword>
<sequence>MNDWQSYAAAAIVGITLAILVRRFFAPKKPQGGCGNDCGCGKKPAK</sequence>
<proteinExistence type="predicted"/>
<evidence type="ECO:0000313" key="3">
    <source>
        <dbReference type="Proteomes" id="UP000557717"/>
    </source>
</evidence>
<keyword evidence="1" id="KW-0812">Transmembrane</keyword>
<evidence type="ECO:0000256" key="1">
    <source>
        <dbReference type="SAM" id="Phobius"/>
    </source>
</evidence>
<accession>A0A840VA73</accession>
<evidence type="ECO:0000313" key="2">
    <source>
        <dbReference type="EMBL" id="MBB5349811.1"/>
    </source>
</evidence>
<comment type="caution">
    <text evidence="2">The sequence shown here is derived from an EMBL/GenBank/DDBJ whole genome shotgun (WGS) entry which is preliminary data.</text>
</comment>
<dbReference type="EMBL" id="JACHFD010000001">
    <property type="protein sequence ID" value="MBB5349811.1"/>
    <property type="molecule type" value="Genomic_DNA"/>
</dbReference>
<protein>
    <recommendedName>
        <fullName evidence="4">FeoB-associated Cys-rich membrane protein</fullName>
    </recommendedName>
</protein>
<keyword evidence="1" id="KW-0472">Membrane</keyword>
<gene>
    <name evidence="2" type="ORF">HNR46_000032</name>
</gene>
<dbReference type="Proteomes" id="UP000557717">
    <property type="component" value="Unassembled WGS sequence"/>
</dbReference>
<keyword evidence="1" id="KW-1133">Transmembrane helix</keyword>
<dbReference type="AlphaFoldDB" id="A0A840VA73"/>
<feature type="transmembrane region" description="Helical" evidence="1">
    <location>
        <begin position="6"/>
        <end position="25"/>
    </location>
</feature>
<organism evidence="2 3">
    <name type="scientific">Haloferula luteola</name>
    <dbReference type="NCBI Taxonomy" id="595692"/>
    <lineage>
        <taxon>Bacteria</taxon>
        <taxon>Pseudomonadati</taxon>
        <taxon>Verrucomicrobiota</taxon>
        <taxon>Verrucomicrobiia</taxon>
        <taxon>Verrucomicrobiales</taxon>
        <taxon>Verrucomicrobiaceae</taxon>
        <taxon>Haloferula</taxon>
    </lineage>
</organism>
<reference evidence="2 3" key="1">
    <citation type="submission" date="2020-08" db="EMBL/GenBank/DDBJ databases">
        <title>Genomic Encyclopedia of Type Strains, Phase IV (KMG-IV): sequencing the most valuable type-strain genomes for metagenomic binning, comparative biology and taxonomic classification.</title>
        <authorList>
            <person name="Goeker M."/>
        </authorList>
    </citation>
    <scope>NUCLEOTIDE SEQUENCE [LARGE SCALE GENOMIC DNA]</scope>
    <source>
        <strain evidence="2 3">YC6886</strain>
    </source>
</reference>
<name>A0A840VA73_9BACT</name>
<evidence type="ECO:0008006" key="4">
    <source>
        <dbReference type="Google" id="ProtNLM"/>
    </source>
</evidence>
<dbReference type="RefSeq" id="WP_184014641.1">
    <property type="nucleotide sequence ID" value="NZ_JACHFD010000001.1"/>
</dbReference>